<feature type="region of interest" description="Disordered" evidence="1">
    <location>
        <begin position="1"/>
        <end position="36"/>
    </location>
</feature>
<dbReference type="GO" id="GO:0016776">
    <property type="term" value="F:phosphotransferase activity, phosphate group as acceptor"/>
    <property type="evidence" value="ECO:0007669"/>
    <property type="project" value="InterPro"/>
</dbReference>
<sequence length="352" mass="38558">MGIVGGREGRREAGVGGVGEDRGMSGVDGAEVVPPHGGTMRELLRVRPEGGAVDLGAIDPRSTPGLPPAAGSGKQRKEWAREQVDLLGADLGRQQEMLYAAAKGAAGPEAPTSAPTAAGAHLDGDRPRRVLLVLQAMDCGGKDGTIKRVAGAMNPLGLHIRSFGPPTEEELGHDFLWRIRRALPPPGYVGIFNRSHYEDVLIARVGALVDETTWRARYDEINAFERELADGAVTLVKVMLHISYAEQGERLMERLTDPRRYWKYNPSDLDSRARWDDYQAAYAEALARCDADAAPWFVVPADRKWYRDWAVAHLLRETFDGLDLGYPAAGFDVARERQRLRSGDERLKVNGG</sequence>
<dbReference type="AlphaFoldDB" id="A0A1C5I792"/>
<feature type="domain" description="Polyphosphate kinase-2-related" evidence="2">
    <location>
        <begin position="128"/>
        <end position="318"/>
    </location>
</feature>
<dbReference type="GO" id="GO:0006797">
    <property type="term" value="P:polyphosphate metabolic process"/>
    <property type="evidence" value="ECO:0007669"/>
    <property type="project" value="InterPro"/>
</dbReference>
<keyword evidence="4" id="KW-1185">Reference proteome</keyword>
<evidence type="ECO:0000313" key="3">
    <source>
        <dbReference type="EMBL" id="SCG53821.1"/>
    </source>
</evidence>
<protein>
    <submittedName>
        <fullName evidence="3">Polyphosphate:nucleotide phosphotransferase, PPK2 family</fullName>
    </submittedName>
</protein>
<dbReference type="EMBL" id="LT607754">
    <property type="protein sequence ID" value="SCG53821.1"/>
    <property type="molecule type" value="Genomic_DNA"/>
</dbReference>
<dbReference type="PANTHER" id="PTHR34383">
    <property type="entry name" value="POLYPHOSPHATE:AMP PHOSPHOTRANSFERASE-RELATED"/>
    <property type="match status" value="1"/>
</dbReference>
<dbReference type="InterPro" id="IPR022300">
    <property type="entry name" value="PPK2-rel_1"/>
</dbReference>
<dbReference type="PANTHER" id="PTHR34383:SF3">
    <property type="entry name" value="POLYPHOSPHATE:AMP PHOSPHOTRANSFERASE"/>
    <property type="match status" value="1"/>
</dbReference>
<proteinExistence type="predicted"/>
<reference evidence="4" key="1">
    <citation type="submission" date="2016-06" db="EMBL/GenBank/DDBJ databases">
        <authorList>
            <person name="Varghese N."/>
            <person name="Submissions Spin"/>
        </authorList>
    </citation>
    <scope>NUCLEOTIDE SEQUENCE [LARGE SCALE GENOMIC DNA]</scope>
    <source>
        <strain evidence="4">DSM 43819</strain>
    </source>
</reference>
<gene>
    <name evidence="3" type="ORF">GA0070613_2332</name>
</gene>
<name>A0A1C5I792_9ACTN</name>
<dbReference type="InterPro" id="IPR022488">
    <property type="entry name" value="PPK2-related"/>
</dbReference>
<feature type="compositionally biased region" description="Basic and acidic residues" evidence="1">
    <location>
        <begin position="7"/>
        <end position="23"/>
    </location>
</feature>
<dbReference type="NCBIfam" id="TIGR03709">
    <property type="entry name" value="PPK2_rel_1"/>
    <property type="match status" value="1"/>
</dbReference>
<dbReference type="Proteomes" id="UP000198221">
    <property type="component" value="Chromosome I"/>
</dbReference>
<dbReference type="InterPro" id="IPR027417">
    <property type="entry name" value="P-loop_NTPase"/>
</dbReference>
<keyword evidence="3" id="KW-0808">Transferase</keyword>
<accession>A0A1C5I792</accession>
<feature type="region of interest" description="Disordered" evidence="1">
    <location>
        <begin position="53"/>
        <end position="77"/>
    </location>
</feature>
<evidence type="ECO:0000313" key="4">
    <source>
        <dbReference type="Proteomes" id="UP000198221"/>
    </source>
</evidence>
<dbReference type="Pfam" id="PF03976">
    <property type="entry name" value="PPK2"/>
    <property type="match status" value="1"/>
</dbReference>
<evidence type="ECO:0000259" key="2">
    <source>
        <dbReference type="Pfam" id="PF03976"/>
    </source>
</evidence>
<organism evidence="3 4">
    <name type="scientific">Micromonospora inositola</name>
    <dbReference type="NCBI Taxonomy" id="47865"/>
    <lineage>
        <taxon>Bacteria</taxon>
        <taxon>Bacillati</taxon>
        <taxon>Actinomycetota</taxon>
        <taxon>Actinomycetes</taxon>
        <taxon>Micromonosporales</taxon>
        <taxon>Micromonosporaceae</taxon>
        <taxon>Micromonospora</taxon>
    </lineage>
</organism>
<dbReference type="Gene3D" id="3.40.50.300">
    <property type="entry name" value="P-loop containing nucleotide triphosphate hydrolases"/>
    <property type="match status" value="1"/>
</dbReference>
<evidence type="ECO:0000256" key="1">
    <source>
        <dbReference type="SAM" id="MobiDB-lite"/>
    </source>
</evidence>
<dbReference type="SUPFAM" id="SSF52540">
    <property type="entry name" value="P-loop containing nucleoside triphosphate hydrolases"/>
    <property type="match status" value="1"/>
</dbReference>